<name>A0A4D6MFN6_VIGUN</name>
<evidence type="ECO:0000313" key="2">
    <source>
        <dbReference type="Proteomes" id="UP000501690"/>
    </source>
</evidence>
<sequence length="108" mass="11776">MVSNSGEKTQLLVMEVRTNRLTVVLPWRVAKRCDGYCVFCKCKNDGSLVVVMVQVNGASIHCCCVVLLVVARIPWRLAHGGRSLVDGGSLHVSSCGWTDLEGEDCHMA</sequence>
<protein>
    <submittedName>
        <fullName evidence="1">Uncharacterized protein</fullName>
    </submittedName>
</protein>
<gene>
    <name evidence="1" type="ORF">DEO72_LG7g1463</name>
</gene>
<dbReference type="EMBL" id="CP039351">
    <property type="protein sequence ID" value="QCE00176.1"/>
    <property type="molecule type" value="Genomic_DNA"/>
</dbReference>
<evidence type="ECO:0000313" key="1">
    <source>
        <dbReference type="EMBL" id="QCE00176.1"/>
    </source>
</evidence>
<proteinExistence type="predicted"/>
<accession>A0A4D6MFN6</accession>
<dbReference type="AlphaFoldDB" id="A0A4D6MFN6"/>
<dbReference type="Proteomes" id="UP000501690">
    <property type="component" value="Linkage Group LG7"/>
</dbReference>
<reference evidence="1 2" key="1">
    <citation type="submission" date="2019-04" db="EMBL/GenBank/DDBJ databases">
        <title>An improved genome assembly and genetic linkage map for asparagus bean, Vigna unguiculata ssp. sesquipedialis.</title>
        <authorList>
            <person name="Xia Q."/>
            <person name="Zhang R."/>
            <person name="Dong Y."/>
        </authorList>
    </citation>
    <scope>NUCLEOTIDE SEQUENCE [LARGE SCALE GENOMIC DNA]</scope>
    <source>
        <tissue evidence="1">Leaf</tissue>
    </source>
</reference>
<keyword evidence="2" id="KW-1185">Reference proteome</keyword>
<organism evidence="1 2">
    <name type="scientific">Vigna unguiculata</name>
    <name type="common">Cowpea</name>
    <dbReference type="NCBI Taxonomy" id="3917"/>
    <lineage>
        <taxon>Eukaryota</taxon>
        <taxon>Viridiplantae</taxon>
        <taxon>Streptophyta</taxon>
        <taxon>Embryophyta</taxon>
        <taxon>Tracheophyta</taxon>
        <taxon>Spermatophyta</taxon>
        <taxon>Magnoliopsida</taxon>
        <taxon>eudicotyledons</taxon>
        <taxon>Gunneridae</taxon>
        <taxon>Pentapetalae</taxon>
        <taxon>rosids</taxon>
        <taxon>fabids</taxon>
        <taxon>Fabales</taxon>
        <taxon>Fabaceae</taxon>
        <taxon>Papilionoideae</taxon>
        <taxon>50 kb inversion clade</taxon>
        <taxon>NPAAA clade</taxon>
        <taxon>indigoferoid/millettioid clade</taxon>
        <taxon>Phaseoleae</taxon>
        <taxon>Vigna</taxon>
    </lineage>
</organism>